<evidence type="ECO:0000313" key="1">
    <source>
        <dbReference type="EMBL" id="QDC37280.1"/>
    </source>
</evidence>
<dbReference type="RefSeq" id="WP_140042078.1">
    <property type="nucleotide sequence ID" value="NZ_CP041016.1"/>
</dbReference>
<sequence length="589" mass="65783">MDEDWWPDLLAHIPKEDPWAEPNLLVAEIRSFDDPWLKGTRILWSALVPIAELEALEGKLIAFNYEVESTGRPSPGLNVAGTLEPRFWIGAYAAERHIEFEPLIFGWGSHNNTALVLDPRFAMTYGLMPRGLADGSTHWDNLAEPEFDVAVISAPSVYEDLQHSGARAVIARDYLQDYLTLRGMALVHVYYENRRGERDDAIDALLGDEDRVCEKLSTREVDVQRRREGGFLAQIWGARVVAMPGALPITADPLEENGLVWPGIDSLVTKMVANRFRPWNHVYVRDSVLAAYEGKPGFHVSPETGGVGYGNQWSVGPADRVGRDVIRLEIRKLYEGTPHRVVRHWNAYAITPTPDLLGAEGRKARNVGTRSKELVYAMADIGMMLCGIAAMFPLEAVGTEDYVGLDRAWLTYNGWWNGAHVEPITRHIPVDMSRSEFLSRCLDLDKVLVEALGERRLRRLVTAFGTPHDKIDKFRGLKLLDRIICLCQVAVDAGLAPWKSGEEVVARYAQNGTDPAQPLAKLFALSDLRQAAGHRKDLDAEIAPALERFGLDLSATRGGWGLVMDQIYDQLSEQLAAIHETLKQTLRLA</sequence>
<reference evidence="1 2" key="1">
    <citation type="submission" date="2019-06" db="EMBL/GenBank/DDBJ databases">
        <title>Genome organization and adaptive potential of archetypical organophosphate degarding Sphingobium fuliginis ATCC 27551.</title>
        <authorList>
            <person name="Sarwar A."/>
            <person name="Parthasarathy S."/>
            <person name="Singh C."/>
            <person name="Siddavattam D."/>
        </authorList>
    </citation>
    <scope>NUCLEOTIDE SEQUENCE [LARGE SCALE GENOMIC DNA]</scope>
    <source>
        <strain evidence="1 2">ATCC 27551</strain>
    </source>
</reference>
<dbReference type="EMBL" id="CP041016">
    <property type="protein sequence ID" value="QDC37280.1"/>
    <property type="molecule type" value="Genomic_DNA"/>
</dbReference>
<proteinExistence type="predicted"/>
<accession>A0A5B8CH06</accession>
<dbReference type="KEGG" id="sufl:FIL70_08655"/>
<dbReference type="Proteomes" id="UP000311469">
    <property type="component" value="Chromosome cSF1"/>
</dbReference>
<dbReference type="AlphaFoldDB" id="A0A5B8CH06"/>
<evidence type="ECO:0000313" key="2">
    <source>
        <dbReference type="Proteomes" id="UP000311469"/>
    </source>
</evidence>
<gene>
    <name evidence="1" type="ORF">FIL70_08655</name>
</gene>
<protein>
    <submittedName>
        <fullName evidence="1">Uncharacterized protein</fullName>
    </submittedName>
</protein>
<organism evidence="1 2">
    <name type="scientific">Sphingobium fuliginis ATCC 27551</name>
    <dbReference type="NCBI Taxonomy" id="1208342"/>
    <lineage>
        <taxon>Bacteria</taxon>
        <taxon>Pseudomonadati</taxon>
        <taxon>Pseudomonadota</taxon>
        <taxon>Alphaproteobacteria</taxon>
        <taxon>Sphingomonadales</taxon>
        <taxon>Sphingomonadaceae</taxon>
        <taxon>Sphingobium</taxon>
    </lineage>
</organism>
<name>A0A5B8CH06_SPHSA</name>